<dbReference type="AlphaFoldDB" id="A0A1G2V616"/>
<evidence type="ECO:0000313" key="2">
    <source>
        <dbReference type="Proteomes" id="UP000176868"/>
    </source>
</evidence>
<dbReference type="GO" id="GO:0003700">
    <property type="term" value="F:DNA-binding transcription factor activity"/>
    <property type="evidence" value="ECO:0007669"/>
    <property type="project" value="InterPro"/>
</dbReference>
<reference evidence="1 2" key="1">
    <citation type="journal article" date="2016" name="Nat. Commun.">
        <title>Thousands of microbial genomes shed light on interconnected biogeochemical processes in an aquifer system.</title>
        <authorList>
            <person name="Anantharaman K."/>
            <person name="Brown C.T."/>
            <person name="Hug L.A."/>
            <person name="Sharon I."/>
            <person name="Castelle C.J."/>
            <person name="Probst A.J."/>
            <person name="Thomas B.C."/>
            <person name="Singh A."/>
            <person name="Wilkins M.J."/>
            <person name="Karaoz U."/>
            <person name="Brodie E.L."/>
            <person name="Williams K.H."/>
            <person name="Hubbard S.S."/>
            <person name="Banfield J.F."/>
        </authorList>
    </citation>
    <scope>NUCLEOTIDE SEQUENCE [LARGE SCALE GENOMIC DNA]</scope>
</reference>
<organism evidence="1 2">
    <name type="scientific">Candidatus Zambryskibacteria bacterium RIFOXYD2_FULL_43_10</name>
    <dbReference type="NCBI Taxonomy" id="1802782"/>
    <lineage>
        <taxon>Bacteria</taxon>
        <taxon>Candidatus Zambryskiibacteriota</taxon>
    </lineage>
</organism>
<sequence length="140" mass="16117">MPHVSRKKLDEKTFEKIFRKLIAVLERAQNQKKLTPLLGELFTETEKTMLAKRLAVVLMLSGDTPQHRISEALFVSPSTVTRLSFDIEIGKYDLIRSISKKDRIDLEKVIWLLLTAGGIMPPRIGRKYWRKKGLKAIIES</sequence>
<protein>
    <submittedName>
        <fullName evidence="1">Uncharacterized protein</fullName>
    </submittedName>
</protein>
<gene>
    <name evidence="1" type="ORF">A2544_00935</name>
</gene>
<name>A0A1G2V616_9BACT</name>
<dbReference type="GO" id="GO:0043565">
    <property type="term" value="F:sequence-specific DNA binding"/>
    <property type="evidence" value="ECO:0007669"/>
    <property type="project" value="InterPro"/>
</dbReference>
<comment type="caution">
    <text evidence="1">The sequence shown here is derived from an EMBL/GenBank/DDBJ whole genome shotgun (WGS) entry which is preliminary data.</text>
</comment>
<dbReference type="InterPro" id="IPR038116">
    <property type="entry name" value="TrpR-like_sf"/>
</dbReference>
<dbReference type="InterPro" id="IPR010921">
    <property type="entry name" value="Trp_repressor/repl_initiator"/>
</dbReference>
<evidence type="ECO:0000313" key="1">
    <source>
        <dbReference type="EMBL" id="OHB17049.1"/>
    </source>
</evidence>
<proteinExistence type="predicted"/>
<dbReference type="SUPFAM" id="SSF48295">
    <property type="entry name" value="TrpR-like"/>
    <property type="match status" value="1"/>
</dbReference>
<dbReference type="Gene3D" id="1.10.1270.10">
    <property type="entry name" value="TrpR-like"/>
    <property type="match status" value="1"/>
</dbReference>
<dbReference type="EMBL" id="MHWZ01000031">
    <property type="protein sequence ID" value="OHB17049.1"/>
    <property type="molecule type" value="Genomic_DNA"/>
</dbReference>
<accession>A0A1G2V616</accession>
<dbReference type="Proteomes" id="UP000176868">
    <property type="component" value="Unassembled WGS sequence"/>
</dbReference>
<dbReference type="InterPro" id="IPR000831">
    <property type="entry name" value="Trp_repress"/>
</dbReference>
<dbReference type="Pfam" id="PF01371">
    <property type="entry name" value="Trp_repressor"/>
    <property type="match status" value="1"/>
</dbReference>